<sequence length="185" mass="21191">MSHDPMIERVSLHEIVNSVANFNKPTSTSAGQFYLKDSLLPVYNPFFYHYSRSDLSQAEQYQQKTRSKSDRKLQACPPPMPCDFEPFFAPAANILKTPCLIKILKLVLDRTGKRSRFSSDRLLHRALYLIGMALHEQTRDPHGFSFTIAAEKEELLRSLESLSGSPEVATHADLLWWTIQVFTLF</sequence>
<dbReference type="InterPro" id="IPR055194">
    <property type="entry name" value="UBR1-like_WH"/>
</dbReference>
<dbReference type="GO" id="GO:0071596">
    <property type="term" value="P:ubiquitin-dependent protein catabolic process via the N-end rule pathway"/>
    <property type="evidence" value="ECO:0007669"/>
    <property type="project" value="UniProtKB-UniRule"/>
</dbReference>
<evidence type="ECO:0000313" key="3">
    <source>
        <dbReference type="EMBL" id="VDM77151.1"/>
    </source>
</evidence>
<protein>
    <recommendedName>
        <fullName evidence="1">E3 ubiquitin-protein ligase</fullName>
        <ecNumber evidence="1">2.3.2.27</ecNumber>
    </recommendedName>
</protein>
<dbReference type="GO" id="GO:0061630">
    <property type="term" value="F:ubiquitin protein ligase activity"/>
    <property type="evidence" value="ECO:0007669"/>
    <property type="project" value="UniProtKB-UniRule"/>
</dbReference>
<name>A0A3P7IW19_STRVU</name>
<dbReference type="GO" id="GO:0008270">
    <property type="term" value="F:zinc ion binding"/>
    <property type="evidence" value="ECO:0007669"/>
    <property type="project" value="UniProtKB-UniRule"/>
</dbReference>
<dbReference type="Proteomes" id="UP000270094">
    <property type="component" value="Unassembled WGS sequence"/>
</dbReference>
<comment type="catalytic activity">
    <reaction evidence="1">
        <text>S-ubiquitinyl-[E2 ubiquitin-conjugating enzyme]-L-cysteine + [acceptor protein]-L-lysine = [E2 ubiquitin-conjugating enzyme]-L-cysteine + N(6)-ubiquitinyl-[acceptor protein]-L-lysine.</text>
        <dbReference type="EC" id="2.3.2.27"/>
    </reaction>
</comment>
<dbReference type="PANTHER" id="PTHR21497:SF24">
    <property type="entry name" value="E3 UBIQUITIN-PROTEIN LIGASE UBR1"/>
    <property type="match status" value="1"/>
</dbReference>
<dbReference type="GO" id="GO:0005737">
    <property type="term" value="C:cytoplasm"/>
    <property type="evidence" value="ECO:0007669"/>
    <property type="project" value="TreeGrafter"/>
</dbReference>
<comment type="function">
    <text evidence="1">Ubiquitin ligase protein which is a component of the N-end rule pathway. Recognizes and binds to proteins bearing specific N-terminal residues that are destabilizing according to the N-end rule, leading to their ubiquitination and subsequent degradation.</text>
</comment>
<keyword evidence="1" id="KW-0863">Zinc-finger</keyword>
<proteinExistence type="inferred from homology"/>
<evidence type="ECO:0000313" key="4">
    <source>
        <dbReference type="Proteomes" id="UP000270094"/>
    </source>
</evidence>
<dbReference type="PANTHER" id="PTHR21497">
    <property type="entry name" value="UBIQUITIN LIGASE E3 ALPHA-RELATED"/>
    <property type="match status" value="1"/>
</dbReference>
<keyword evidence="1" id="KW-0808">Transferase</keyword>
<evidence type="ECO:0000256" key="1">
    <source>
        <dbReference type="RuleBase" id="RU366018"/>
    </source>
</evidence>
<comment type="similarity">
    <text evidence="1">Belongs to the E3 ubiquitin-protein ligase UBR1-like family.</text>
</comment>
<organism evidence="3 4">
    <name type="scientific">Strongylus vulgaris</name>
    <name type="common">Blood worm</name>
    <dbReference type="NCBI Taxonomy" id="40348"/>
    <lineage>
        <taxon>Eukaryota</taxon>
        <taxon>Metazoa</taxon>
        <taxon>Ecdysozoa</taxon>
        <taxon>Nematoda</taxon>
        <taxon>Chromadorea</taxon>
        <taxon>Rhabditida</taxon>
        <taxon>Rhabditina</taxon>
        <taxon>Rhabditomorpha</taxon>
        <taxon>Strongyloidea</taxon>
        <taxon>Strongylidae</taxon>
        <taxon>Strongylus</taxon>
    </lineage>
</organism>
<gene>
    <name evidence="3" type="ORF">SVUK_LOCUS12149</name>
</gene>
<comment type="pathway">
    <text evidence="1">Protein modification; protein ubiquitination.</text>
</comment>
<reference evidence="3 4" key="1">
    <citation type="submission" date="2018-11" db="EMBL/GenBank/DDBJ databases">
        <authorList>
            <consortium name="Pathogen Informatics"/>
        </authorList>
    </citation>
    <scope>NUCLEOTIDE SEQUENCE [LARGE SCALE GENOMIC DNA]</scope>
</reference>
<dbReference type="InterPro" id="IPR039164">
    <property type="entry name" value="UBR1-like"/>
</dbReference>
<evidence type="ECO:0000259" key="2">
    <source>
        <dbReference type="Pfam" id="PF22960"/>
    </source>
</evidence>
<dbReference type="OrthoDB" id="26387at2759"/>
<dbReference type="EC" id="2.3.2.27" evidence="1"/>
<dbReference type="Pfam" id="PF22960">
    <property type="entry name" value="WHD_UBR1"/>
    <property type="match status" value="1"/>
</dbReference>
<keyword evidence="1" id="KW-0862">Zinc</keyword>
<dbReference type="UniPathway" id="UPA00143"/>
<dbReference type="AlphaFoldDB" id="A0A3P7IW19"/>
<dbReference type="GO" id="GO:0016567">
    <property type="term" value="P:protein ubiquitination"/>
    <property type="evidence" value="ECO:0007669"/>
    <property type="project" value="UniProtKB-UniRule"/>
</dbReference>
<dbReference type="GO" id="GO:0000151">
    <property type="term" value="C:ubiquitin ligase complex"/>
    <property type="evidence" value="ECO:0007669"/>
    <property type="project" value="TreeGrafter"/>
</dbReference>
<accession>A0A3P7IW19</accession>
<dbReference type="EMBL" id="UYYB01098552">
    <property type="protein sequence ID" value="VDM77151.1"/>
    <property type="molecule type" value="Genomic_DNA"/>
</dbReference>
<keyword evidence="1" id="KW-0833">Ubl conjugation pathway</keyword>
<keyword evidence="1" id="KW-0479">Metal-binding</keyword>
<feature type="domain" description="E3 ubiquitin-protein ligase UBR1-like winged-helix" evidence="2">
    <location>
        <begin position="6"/>
        <end position="76"/>
    </location>
</feature>
<keyword evidence="4" id="KW-1185">Reference proteome</keyword>